<accession>A0A918VMY8</accession>
<dbReference type="SMART" id="SM00642">
    <property type="entry name" value="Aamy"/>
    <property type="match status" value="1"/>
</dbReference>
<evidence type="ECO:0000256" key="3">
    <source>
        <dbReference type="PIRSR" id="PIRSR003059-2"/>
    </source>
</evidence>
<evidence type="ECO:0000256" key="2">
    <source>
        <dbReference type="ARBA" id="ARBA00022679"/>
    </source>
</evidence>
<evidence type="ECO:0000256" key="1">
    <source>
        <dbReference type="ARBA" id="ARBA00022676"/>
    </source>
</evidence>
<dbReference type="CDD" id="cd11356">
    <property type="entry name" value="AmyAc_Sucrose_phosphorylase-like_1"/>
    <property type="match status" value="1"/>
</dbReference>
<dbReference type="Gene3D" id="3.20.20.80">
    <property type="entry name" value="Glycosidases"/>
    <property type="match status" value="1"/>
</dbReference>
<feature type="binding site" evidence="3">
    <location>
        <position position="104"/>
    </location>
    <ligand>
        <name>substrate</name>
    </ligand>
</feature>
<dbReference type="Pfam" id="PF00128">
    <property type="entry name" value="Alpha-amylase"/>
    <property type="match status" value="1"/>
</dbReference>
<dbReference type="InterPro" id="IPR006047">
    <property type="entry name" value="GH13_cat_dom"/>
</dbReference>
<dbReference type="Gene3D" id="2.60.40.1180">
    <property type="entry name" value="Golgi alpha-mannosidase II"/>
    <property type="match status" value="1"/>
</dbReference>
<keyword evidence="6" id="KW-1185">Reference proteome</keyword>
<dbReference type="Gene3D" id="3.90.400.10">
    <property type="entry name" value="Oligo-1,6-glucosidase, Domain 2"/>
    <property type="match status" value="1"/>
</dbReference>
<feature type="binding site" evidence="3">
    <location>
        <begin position="235"/>
        <end position="237"/>
    </location>
    <ligand>
        <name>substrate</name>
    </ligand>
</feature>
<proteinExistence type="predicted"/>
<dbReference type="PANTHER" id="PTHR38784:SF1">
    <property type="entry name" value="SUCROSE PHOSPHORYLASE"/>
    <property type="match status" value="1"/>
</dbReference>
<dbReference type="InterPro" id="IPR045857">
    <property type="entry name" value="O16G_dom_2"/>
</dbReference>
<dbReference type="PIRSF" id="PIRSF003059">
    <property type="entry name" value="Sucrose_phosphorylase"/>
    <property type="match status" value="1"/>
</dbReference>
<dbReference type="SUPFAM" id="SSF51011">
    <property type="entry name" value="Glycosyl hydrolase domain"/>
    <property type="match status" value="1"/>
</dbReference>
<gene>
    <name evidence="5" type="ORF">GCM10008090_19150</name>
</gene>
<dbReference type="RefSeq" id="WP_189400200.1">
    <property type="nucleotide sequence ID" value="NZ_BMXA01000002.1"/>
</dbReference>
<reference evidence="5" key="1">
    <citation type="journal article" date="2014" name="Int. J. Syst. Evol. Microbiol.">
        <title>Complete genome sequence of Corynebacterium casei LMG S-19264T (=DSM 44701T), isolated from a smear-ripened cheese.</title>
        <authorList>
            <consortium name="US DOE Joint Genome Institute (JGI-PGF)"/>
            <person name="Walter F."/>
            <person name="Albersmeier A."/>
            <person name="Kalinowski J."/>
            <person name="Ruckert C."/>
        </authorList>
    </citation>
    <scope>NUCLEOTIDE SEQUENCE</scope>
    <source>
        <strain evidence="5">KCTC 12711</strain>
    </source>
</reference>
<dbReference type="GO" id="GO:0016757">
    <property type="term" value="F:glycosyltransferase activity"/>
    <property type="evidence" value="ECO:0007669"/>
    <property type="project" value="UniProtKB-KW"/>
</dbReference>
<dbReference type="InterPro" id="IPR013780">
    <property type="entry name" value="Glyco_hydro_b"/>
</dbReference>
<evidence type="ECO:0000313" key="6">
    <source>
        <dbReference type="Proteomes" id="UP000614811"/>
    </source>
</evidence>
<evidence type="ECO:0000259" key="4">
    <source>
        <dbReference type="SMART" id="SM00642"/>
    </source>
</evidence>
<sequence length="579" mass="65986">MSFSVSRPLLPVVIDHLCRIYPDEDNNTLASRILEAMHLEQGAFTAELHQNKWSESDLWVITYGDSILHPDEAPLKTLKRFSDQYLKPEVSGLHILPFFPYSSDDGFAVINYAQVNESLGDWPDIEAIGADYDLMADLVINHCSQRSQWFENFKQRKDPGKDYFVEADPETDLSEVVRPRTSPLLCETQTLDGIRHVWCTFSHDQVDLDFANPELLIEMVRIIRRYLEQGVRIFRLDAVAFVWKEIGTNCVHLPQTHELVRLLRTLIEAHTEAAIVITETNVPNHENLSYFGNANEAHAIYNFSLPPLLLHALVTGTSAHLKRWQMSMPPAQTGTFYFNFIASHDGIGLRPANGLLSQEDLDELVNTMQSFGARISWRAVSGGTNEPYEINVALYDALQGTSKGPDKWQQQRFLCAHAVMLALEGVPGIYIHSLLATQNDYDKLELTGHNRSINRHRWDYDALTAKLLDQASHHSQCFTAMKNLLKIRSQQPAFHPNAFQAVLHLGDEIFAFWRQSLNRNQSIFCLHNMTDEIVEVPINSINLTSLDVWQDLISGDTYSFEDESLHIPPYGFVWLTNRG</sequence>
<dbReference type="InterPro" id="IPR033746">
    <property type="entry name" value="GGa_phosphorylase"/>
</dbReference>
<dbReference type="InterPro" id="IPR017853">
    <property type="entry name" value="GH"/>
</dbReference>
<dbReference type="GO" id="GO:0005975">
    <property type="term" value="P:carbohydrate metabolic process"/>
    <property type="evidence" value="ECO:0007669"/>
    <property type="project" value="InterPro"/>
</dbReference>
<dbReference type="InterPro" id="IPR016377">
    <property type="entry name" value="Sucrose_GGa_phosphorylase-rel"/>
</dbReference>
<reference evidence="5" key="2">
    <citation type="submission" date="2020-09" db="EMBL/GenBank/DDBJ databases">
        <authorList>
            <person name="Sun Q."/>
            <person name="Kim S."/>
        </authorList>
    </citation>
    <scope>NUCLEOTIDE SEQUENCE</scope>
    <source>
        <strain evidence="5">KCTC 12711</strain>
    </source>
</reference>
<dbReference type="Proteomes" id="UP000614811">
    <property type="component" value="Unassembled WGS sequence"/>
</dbReference>
<feature type="domain" description="Glycosyl hydrolase family 13 catalytic" evidence="4">
    <location>
        <begin position="75"/>
        <end position="424"/>
    </location>
</feature>
<evidence type="ECO:0000313" key="5">
    <source>
        <dbReference type="EMBL" id="GHA09333.1"/>
    </source>
</evidence>
<feature type="binding site" evidence="3">
    <location>
        <begin position="344"/>
        <end position="345"/>
    </location>
    <ligand>
        <name>substrate</name>
    </ligand>
</feature>
<organism evidence="5 6">
    <name type="scientific">Arenicella chitinivorans</name>
    <dbReference type="NCBI Taxonomy" id="1329800"/>
    <lineage>
        <taxon>Bacteria</taxon>
        <taxon>Pseudomonadati</taxon>
        <taxon>Pseudomonadota</taxon>
        <taxon>Gammaproteobacteria</taxon>
        <taxon>Arenicellales</taxon>
        <taxon>Arenicellaceae</taxon>
        <taxon>Arenicella</taxon>
    </lineage>
</organism>
<dbReference type="AlphaFoldDB" id="A0A918VMY8"/>
<keyword evidence="2" id="KW-0808">Transferase</keyword>
<protein>
    <submittedName>
        <fullName evidence="5">Sucrose phosphorylase</fullName>
    </submittedName>
</protein>
<dbReference type="PANTHER" id="PTHR38784">
    <property type="entry name" value="SUCROSE PHOSPHORYLASE"/>
    <property type="match status" value="1"/>
</dbReference>
<keyword evidence="1" id="KW-0328">Glycosyltransferase</keyword>
<comment type="caution">
    <text evidence="5">The sequence shown here is derived from an EMBL/GenBank/DDBJ whole genome shotgun (WGS) entry which is preliminary data.</text>
</comment>
<dbReference type="EMBL" id="BMXA01000002">
    <property type="protein sequence ID" value="GHA09333.1"/>
    <property type="molecule type" value="Genomic_DNA"/>
</dbReference>
<name>A0A918VMY8_9GAMM</name>
<feature type="binding site" evidence="3">
    <location>
        <position position="142"/>
    </location>
    <ligand>
        <name>substrate</name>
    </ligand>
</feature>
<dbReference type="SUPFAM" id="SSF51445">
    <property type="entry name" value="(Trans)glycosidases"/>
    <property type="match status" value="1"/>
</dbReference>
<feature type="binding site" evidence="3">
    <location>
        <position position="451"/>
    </location>
    <ligand>
        <name>substrate</name>
    </ligand>
</feature>